<dbReference type="AlphaFoldDB" id="A0AAN6W232"/>
<reference evidence="2" key="1">
    <citation type="journal article" date="2023" name="Mol. Phylogenet. Evol.">
        <title>Genome-scale phylogeny and comparative genomics of the fungal order Sordariales.</title>
        <authorList>
            <person name="Hensen N."/>
            <person name="Bonometti L."/>
            <person name="Westerberg I."/>
            <person name="Brannstrom I.O."/>
            <person name="Guillou S."/>
            <person name="Cros-Aarteil S."/>
            <person name="Calhoun S."/>
            <person name="Haridas S."/>
            <person name="Kuo A."/>
            <person name="Mondo S."/>
            <person name="Pangilinan J."/>
            <person name="Riley R."/>
            <person name="LaButti K."/>
            <person name="Andreopoulos B."/>
            <person name="Lipzen A."/>
            <person name="Chen C."/>
            <person name="Yan M."/>
            <person name="Daum C."/>
            <person name="Ng V."/>
            <person name="Clum A."/>
            <person name="Steindorff A."/>
            <person name="Ohm R.A."/>
            <person name="Martin F."/>
            <person name="Silar P."/>
            <person name="Natvig D.O."/>
            <person name="Lalanne C."/>
            <person name="Gautier V."/>
            <person name="Ament-Velasquez S.L."/>
            <person name="Kruys A."/>
            <person name="Hutchinson M.I."/>
            <person name="Powell A.J."/>
            <person name="Barry K."/>
            <person name="Miller A.N."/>
            <person name="Grigoriev I.V."/>
            <person name="Debuchy R."/>
            <person name="Gladieux P."/>
            <person name="Hiltunen Thoren M."/>
            <person name="Johannesson H."/>
        </authorList>
    </citation>
    <scope>NUCLEOTIDE SEQUENCE</scope>
    <source>
        <strain evidence="2">CBS 892.96</strain>
    </source>
</reference>
<accession>A0AAN6W232</accession>
<proteinExistence type="predicted"/>
<feature type="region of interest" description="Disordered" evidence="1">
    <location>
        <begin position="785"/>
        <end position="820"/>
    </location>
</feature>
<organism evidence="2 3">
    <name type="scientific">Triangularia setosa</name>
    <dbReference type="NCBI Taxonomy" id="2587417"/>
    <lineage>
        <taxon>Eukaryota</taxon>
        <taxon>Fungi</taxon>
        <taxon>Dikarya</taxon>
        <taxon>Ascomycota</taxon>
        <taxon>Pezizomycotina</taxon>
        <taxon>Sordariomycetes</taxon>
        <taxon>Sordariomycetidae</taxon>
        <taxon>Sordariales</taxon>
        <taxon>Podosporaceae</taxon>
        <taxon>Triangularia</taxon>
    </lineage>
</organism>
<keyword evidence="3" id="KW-1185">Reference proteome</keyword>
<evidence type="ECO:0000313" key="2">
    <source>
        <dbReference type="EMBL" id="KAK4172846.1"/>
    </source>
</evidence>
<feature type="region of interest" description="Disordered" evidence="1">
    <location>
        <begin position="1"/>
        <end position="55"/>
    </location>
</feature>
<gene>
    <name evidence="2" type="ORF">QBC36DRAFT_337001</name>
</gene>
<protein>
    <submittedName>
        <fullName evidence="2">Uncharacterized protein</fullName>
    </submittedName>
</protein>
<feature type="compositionally biased region" description="Acidic residues" evidence="1">
    <location>
        <begin position="796"/>
        <end position="820"/>
    </location>
</feature>
<evidence type="ECO:0000256" key="1">
    <source>
        <dbReference type="SAM" id="MobiDB-lite"/>
    </source>
</evidence>
<sequence length="820" mass="91953">MEQERIEDWERTPSPLAGASAQETVPMDVESDSPGATAFAEPQPESPRPRMPHPATRHAMQQNFMDIVATRCHSAPVKSKDASVLAFIIFPKDYVGTTCDGSRWGDVQIRMSHDSLMSLNSTKINNMFEPRAQERFRRRLATDLGVQELPDGVKYILDFTPPTEGAELADLTAKLWLPKMVKLWFLAGHYSPDPILNNCYNAFAANRPMADSAVGAIMAMGHDDICRSRNCLTDASLWEVDSNCPGIVPDDDVLVAGHIPSWRKIEDYCPIRHRVSILRVLQAINGKDLMLNSAGRMWTVAQVAISLEVPQVVVDPVTQWLSAPPNTKFTEICPEKAFELAYALKIPSILTTAFKILVSETAVDYAKKFQAPRLPKESWVQRPRDDYGDLPSDPVEYAGRAFLERMTAKFKLLKSDTVFDTFPVRIAEWDQLMAIKHIIERFGLFEVKQTYAQLTRALVKVFHLTVDRIMMADKSDYGTYTCQEKLVELVEAQRRHYIPARHHLPLQMVYSKLDPSQKVLTPFFWHGMREKMDSFAQLAHTMFEGNQVQNLVIKFNKCVTEIYHPEALAQLKEIWVKRNDRDLQVPMTFNLLKFQSGLSYALKELTNRVLKHHDGRMFQFFLSDHLLLNLEDNELKYLPIWADGLEDGSGGVFQDVIPEAEMGPSEPGPGYHTGYTVVGTDTEMGGSTVGYASTLVSGSDLGFGRLDLEDATVARSVSVQQTGVDGGSEWGRIISDNKRRVVAVPSEMMSEDRFTEGDGDWNEAMHARPAGHQAVGQALEAYVEEPELAASSSQSVDDDDDDGTSTLDGFEDMDDVNFGL</sequence>
<feature type="compositionally biased region" description="Basic and acidic residues" evidence="1">
    <location>
        <begin position="1"/>
        <end position="11"/>
    </location>
</feature>
<reference evidence="2" key="2">
    <citation type="submission" date="2023-05" db="EMBL/GenBank/DDBJ databases">
        <authorList>
            <consortium name="Lawrence Berkeley National Laboratory"/>
            <person name="Steindorff A."/>
            <person name="Hensen N."/>
            <person name="Bonometti L."/>
            <person name="Westerberg I."/>
            <person name="Brannstrom I.O."/>
            <person name="Guillou S."/>
            <person name="Cros-Aarteil S."/>
            <person name="Calhoun S."/>
            <person name="Haridas S."/>
            <person name="Kuo A."/>
            <person name="Mondo S."/>
            <person name="Pangilinan J."/>
            <person name="Riley R."/>
            <person name="Labutti K."/>
            <person name="Andreopoulos B."/>
            <person name="Lipzen A."/>
            <person name="Chen C."/>
            <person name="Yanf M."/>
            <person name="Daum C."/>
            <person name="Ng V."/>
            <person name="Clum A."/>
            <person name="Ohm R."/>
            <person name="Martin F."/>
            <person name="Silar P."/>
            <person name="Natvig D."/>
            <person name="Lalanne C."/>
            <person name="Gautier V."/>
            <person name="Ament-Velasquez S.L."/>
            <person name="Kruys A."/>
            <person name="Hutchinson M.I."/>
            <person name="Powell A.J."/>
            <person name="Barry K."/>
            <person name="Miller A.N."/>
            <person name="Grigoriev I.V."/>
            <person name="Debuchy R."/>
            <person name="Gladieux P."/>
            <person name="Thoren M.H."/>
            <person name="Johannesson H."/>
        </authorList>
    </citation>
    <scope>NUCLEOTIDE SEQUENCE</scope>
    <source>
        <strain evidence="2">CBS 892.96</strain>
    </source>
</reference>
<name>A0AAN6W232_9PEZI</name>
<comment type="caution">
    <text evidence="2">The sequence shown here is derived from an EMBL/GenBank/DDBJ whole genome shotgun (WGS) entry which is preliminary data.</text>
</comment>
<dbReference type="EMBL" id="MU866388">
    <property type="protein sequence ID" value="KAK4172846.1"/>
    <property type="molecule type" value="Genomic_DNA"/>
</dbReference>
<evidence type="ECO:0000313" key="3">
    <source>
        <dbReference type="Proteomes" id="UP001302321"/>
    </source>
</evidence>
<dbReference type="Proteomes" id="UP001302321">
    <property type="component" value="Unassembled WGS sequence"/>
</dbReference>